<protein>
    <recommendedName>
        <fullName evidence="5">Methyltransferase</fullName>
    </recommendedName>
</protein>
<comment type="caution">
    <text evidence="3">The sequence shown here is derived from an EMBL/GenBank/DDBJ whole genome shotgun (WGS) entry which is preliminary data.</text>
</comment>
<dbReference type="CDD" id="cd02440">
    <property type="entry name" value="AdoMet_MTases"/>
    <property type="match status" value="1"/>
</dbReference>
<dbReference type="Proteomes" id="UP000288168">
    <property type="component" value="Unassembled WGS sequence"/>
</dbReference>
<dbReference type="Pfam" id="PF13489">
    <property type="entry name" value="Methyltransf_23"/>
    <property type="match status" value="1"/>
</dbReference>
<dbReference type="STRING" id="1325734.A0A428PZD3"/>
<dbReference type="Gene3D" id="3.40.50.150">
    <property type="entry name" value="Vaccinia Virus protein VP39"/>
    <property type="match status" value="1"/>
</dbReference>
<evidence type="ECO:0000256" key="1">
    <source>
        <dbReference type="ARBA" id="ARBA00038158"/>
    </source>
</evidence>
<evidence type="ECO:0000313" key="4">
    <source>
        <dbReference type="Proteomes" id="UP000288168"/>
    </source>
</evidence>
<accession>A0A428PZD3</accession>
<feature type="region of interest" description="Disordered" evidence="2">
    <location>
        <begin position="1"/>
        <end position="46"/>
    </location>
</feature>
<dbReference type="GO" id="GO:0008168">
    <property type="term" value="F:methyltransferase activity"/>
    <property type="evidence" value="ECO:0007669"/>
    <property type="project" value="TreeGrafter"/>
</dbReference>
<dbReference type="SUPFAM" id="SSF53335">
    <property type="entry name" value="S-adenosyl-L-methionine-dependent methyltransferases"/>
    <property type="match status" value="1"/>
</dbReference>
<organism evidence="3 4">
    <name type="scientific">Fusarium duplospermum</name>
    <dbReference type="NCBI Taxonomy" id="1325734"/>
    <lineage>
        <taxon>Eukaryota</taxon>
        <taxon>Fungi</taxon>
        <taxon>Dikarya</taxon>
        <taxon>Ascomycota</taxon>
        <taxon>Pezizomycotina</taxon>
        <taxon>Sordariomycetes</taxon>
        <taxon>Hypocreomycetidae</taxon>
        <taxon>Hypocreales</taxon>
        <taxon>Nectriaceae</taxon>
        <taxon>Fusarium</taxon>
        <taxon>Fusarium solani species complex</taxon>
    </lineage>
</organism>
<dbReference type="OrthoDB" id="2013972at2759"/>
<dbReference type="EMBL" id="NKCI01000074">
    <property type="protein sequence ID" value="RSL58427.1"/>
    <property type="molecule type" value="Genomic_DNA"/>
</dbReference>
<evidence type="ECO:0000256" key="2">
    <source>
        <dbReference type="SAM" id="MobiDB-lite"/>
    </source>
</evidence>
<evidence type="ECO:0008006" key="5">
    <source>
        <dbReference type="Google" id="ProtNLM"/>
    </source>
</evidence>
<dbReference type="PANTHER" id="PTHR43591:SF31">
    <property type="entry name" value="LAEA-LIKE, PUTATIVE (AFU_ORTHOLOGUE AFUA_8G01930)-RELATED"/>
    <property type="match status" value="1"/>
</dbReference>
<dbReference type="AlphaFoldDB" id="A0A428PZD3"/>
<keyword evidence="4" id="KW-1185">Reference proteome</keyword>
<evidence type="ECO:0000313" key="3">
    <source>
        <dbReference type="EMBL" id="RSL58427.1"/>
    </source>
</evidence>
<comment type="similarity">
    <text evidence="1">Belongs to the methyltransferase superfamily. LaeA methyltransferase family.</text>
</comment>
<feature type="compositionally biased region" description="Acidic residues" evidence="2">
    <location>
        <begin position="18"/>
        <end position="30"/>
    </location>
</feature>
<proteinExistence type="inferred from homology"/>
<dbReference type="InterPro" id="IPR029063">
    <property type="entry name" value="SAM-dependent_MTases_sf"/>
</dbReference>
<name>A0A428PZD3_9HYPO</name>
<feature type="compositionally biased region" description="Polar residues" evidence="2">
    <location>
        <begin position="31"/>
        <end position="43"/>
    </location>
</feature>
<gene>
    <name evidence="3" type="ORF">CEP54_007795</name>
</gene>
<dbReference type="PANTHER" id="PTHR43591">
    <property type="entry name" value="METHYLTRANSFERASE"/>
    <property type="match status" value="1"/>
</dbReference>
<reference evidence="3 4" key="1">
    <citation type="submission" date="2017-06" db="EMBL/GenBank/DDBJ databases">
        <title>Comparative genomic analysis of Ambrosia Fusariam Clade fungi.</title>
        <authorList>
            <person name="Stajich J.E."/>
            <person name="Carrillo J."/>
            <person name="Kijimoto T."/>
            <person name="Eskalen A."/>
            <person name="O'Donnell K."/>
            <person name="Kasson M."/>
        </authorList>
    </citation>
    <scope>NUCLEOTIDE SEQUENCE [LARGE SCALE GENOMIC DNA]</scope>
    <source>
        <strain evidence="3 4">NRRL62584</strain>
    </source>
</reference>
<sequence>MCGPEEENTTGPGPAVVPDDEVDTDGDSSYETDAASSTQSLSASILDYRRENGRTYHRYKDGKYAMPNDDIENERLDLQHHLFLYTLENKLGLAPPNDHDANVKRVLDLGTGTGIWALDFADEHPEAEVIGIDLSPTQPEFVPPNVQFIVDDIDEEWSYSKPFDYIHSRMMNISVGNWKDYLRQIYDNLEPGGFVEIQEVDIAMKSDDETLTPKNKLAIWNTLLNSASEKMGRAMVTHKHIKDIMIEIGFTDIVDTYFKWPSNPWPKDKKHKLLGQWNNINTGYALEGAAMAPLTRIHGWSREEVTVLVAGARAELNNPAIHAYWPIVSIYAQRPKEAGE</sequence>